<feature type="non-terminal residue" evidence="1">
    <location>
        <position position="102"/>
    </location>
</feature>
<sequence>MAKLGATYQSKTEVLHVEIPVYLTPPQSSERKITNANFSNTSADLWEQTFPRMINAKSELAEMYKCSGNSLNKSKVLVCTKKLYKRTRQALKRLVQSKRLFA</sequence>
<protein>
    <submittedName>
        <fullName evidence="1">Uncharacterized protein</fullName>
    </submittedName>
</protein>
<evidence type="ECO:0000313" key="1">
    <source>
        <dbReference type="EMBL" id="KAK7483184.1"/>
    </source>
</evidence>
<reference evidence="1 2" key="1">
    <citation type="journal article" date="2023" name="Sci. Data">
        <title>Genome assembly of the Korean intertidal mud-creeper Batillaria attramentaria.</title>
        <authorList>
            <person name="Patra A.K."/>
            <person name="Ho P.T."/>
            <person name="Jun S."/>
            <person name="Lee S.J."/>
            <person name="Kim Y."/>
            <person name="Won Y.J."/>
        </authorList>
    </citation>
    <scope>NUCLEOTIDE SEQUENCE [LARGE SCALE GENOMIC DNA]</scope>
    <source>
        <strain evidence="1">Wonlab-2016</strain>
    </source>
</reference>
<proteinExistence type="predicted"/>
<dbReference type="EMBL" id="JACVVK020000231">
    <property type="protein sequence ID" value="KAK7483184.1"/>
    <property type="molecule type" value="Genomic_DNA"/>
</dbReference>
<dbReference type="Proteomes" id="UP001519460">
    <property type="component" value="Unassembled WGS sequence"/>
</dbReference>
<comment type="caution">
    <text evidence="1">The sequence shown here is derived from an EMBL/GenBank/DDBJ whole genome shotgun (WGS) entry which is preliminary data.</text>
</comment>
<dbReference type="AlphaFoldDB" id="A0ABD0K7Y9"/>
<evidence type="ECO:0000313" key="2">
    <source>
        <dbReference type="Proteomes" id="UP001519460"/>
    </source>
</evidence>
<organism evidence="1 2">
    <name type="scientific">Batillaria attramentaria</name>
    <dbReference type="NCBI Taxonomy" id="370345"/>
    <lineage>
        <taxon>Eukaryota</taxon>
        <taxon>Metazoa</taxon>
        <taxon>Spiralia</taxon>
        <taxon>Lophotrochozoa</taxon>
        <taxon>Mollusca</taxon>
        <taxon>Gastropoda</taxon>
        <taxon>Caenogastropoda</taxon>
        <taxon>Sorbeoconcha</taxon>
        <taxon>Cerithioidea</taxon>
        <taxon>Batillariidae</taxon>
        <taxon>Batillaria</taxon>
    </lineage>
</organism>
<keyword evidence="2" id="KW-1185">Reference proteome</keyword>
<accession>A0ABD0K7Y9</accession>
<name>A0ABD0K7Y9_9CAEN</name>
<gene>
    <name evidence="1" type="ORF">BaRGS_00025588</name>
</gene>